<dbReference type="InterPro" id="IPR000182">
    <property type="entry name" value="GNAT_dom"/>
</dbReference>
<dbReference type="InterPro" id="IPR016181">
    <property type="entry name" value="Acyl_CoA_acyltransferase"/>
</dbReference>
<proteinExistence type="predicted"/>
<dbReference type="GO" id="GO:0016747">
    <property type="term" value="F:acyltransferase activity, transferring groups other than amino-acyl groups"/>
    <property type="evidence" value="ECO:0007669"/>
    <property type="project" value="InterPro"/>
</dbReference>
<dbReference type="RefSeq" id="WP_349428481.1">
    <property type="nucleotide sequence ID" value="NZ_CP151632.1"/>
</dbReference>
<dbReference type="CDD" id="cd04301">
    <property type="entry name" value="NAT_SF"/>
    <property type="match status" value="1"/>
</dbReference>
<dbReference type="SUPFAM" id="SSF55729">
    <property type="entry name" value="Acyl-CoA N-acyltransferases (Nat)"/>
    <property type="match status" value="1"/>
</dbReference>
<dbReference type="Gene3D" id="3.40.630.30">
    <property type="match status" value="1"/>
</dbReference>
<dbReference type="EMBL" id="CP151632">
    <property type="protein sequence ID" value="WZO33946.1"/>
    <property type="molecule type" value="Genomic_DNA"/>
</dbReference>
<sequence length="164" mass="18651">MTFIVRVPELSEAAEIADLHVETWRETYTHLLPEEFFDEDYVQGRHRLWRRLLENPREEWRIRVAERDGQIIGLATSGPSTATEGQDAPRERQLYMLYVLAAEHGGGVGQALLDEVVGDEPAVLWVAKANPRAIAFYRRNGFAFDGVEEAYPGVPTLVDARMVR</sequence>
<dbReference type="Pfam" id="PF00583">
    <property type="entry name" value="Acetyltransf_1"/>
    <property type="match status" value="1"/>
</dbReference>
<reference evidence="2" key="1">
    <citation type="submission" date="2024-04" db="EMBL/GenBank/DDBJ databases">
        <authorList>
            <person name="Roder T."/>
            <person name="Oberhansli S."/>
            <person name="Kreuzer M."/>
        </authorList>
    </citation>
    <scope>NUCLEOTIDE SEQUENCE</scope>
    <source>
        <strain evidence="2">LWS13-1.2</strain>
    </source>
</reference>
<dbReference type="AlphaFoldDB" id="A0AAU6SAH3"/>
<evidence type="ECO:0000313" key="2">
    <source>
        <dbReference type="EMBL" id="WZO33946.1"/>
    </source>
</evidence>
<protein>
    <submittedName>
        <fullName evidence="2">GNAT family N-acetyltransferase</fullName>
    </submittedName>
</protein>
<dbReference type="PROSITE" id="PS51186">
    <property type="entry name" value="GNAT"/>
    <property type="match status" value="1"/>
</dbReference>
<feature type="domain" description="N-acetyltransferase" evidence="1">
    <location>
        <begin position="3"/>
        <end position="164"/>
    </location>
</feature>
<gene>
    <name evidence="2" type="ORF">MRBLWS13_001584</name>
</gene>
<evidence type="ECO:0000259" key="1">
    <source>
        <dbReference type="PROSITE" id="PS51186"/>
    </source>
</evidence>
<accession>A0AAU6SAH3</accession>
<name>A0AAU6SAH3_9MICO</name>
<organism evidence="2">
    <name type="scientific">Microbacterium sp. LWS13-1.2</name>
    <dbReference type="NCBI Taxonomy" id="3135264"/>
    <lineage>
        <taxon>Bacteria</taxon>
        <taxon>Bacillati</taxon>
        <taxon>Actinomycetota</taxon>
        <taxon>Actinomycetes</taxon>
        <taxon>Micrococcales</taxon>
        <taxon>Microbacteriaceae</taxon>
        <taxon>Microbacterium</taxon>
    </lineage>
</organism>